<dbReference type="Proteomes" id="UP000815260">
    <property type="component" value="Chromosome 7D"/>
</dbReference>
<name>A0A9R1MNH0_WHEAT</name>
<evidence type="ECO:0000313" key="1">
    <source>
        <dbReference type="EMBL" id="KAF7110133.1"/>
    </source>
</evidence>
<comment type="caution">
    <text evidence="1">The sequence shown here is derived from an EMBL/GenBank/DDBJ whole genome shotgun (WGS) entry which is preliminary data.</text>
</comment>
<dbReference type="AlphaFoldDB" id="A0A9R1MNH0"/>
<feature type="non-terminal residue" evidence="1">
    <location>
        <position position="106"/>
    </location>
</feature>
<accession>A0A9R1MNH0</accession>
<organism evidence="1">
    <name type="scientific">Triticum aestivum</name>
    <name type="common">Wheat</name>
    <dbReference type="NCBI Taxonomy" id="4565"/>
    <lineage>
        <taxon>Eukaryota</taxon>
        <taxon>Viridiplantae</taxon>
        <taxon>Streptophyta</taxon>
        <taxon>Embryophyta</taxon>
        <taxon>Tracheophyta</taxon>
        <taxon>Spermatophyta</taxon>
        <taxon>Magnoliopsida</taxon>
        <taxon>Liliopsida</taxon>
        <taxon>Poales</taxon>
        <taxon>Poaceae</taxon>
        <taxon>BOP clade</taxon>
        <taxon>Pooideae</taxon>
        <taxon>Triticodae</taxon>
        <taxon>Triticeae</taxon>
        <taxon>Triticinae</taxon>
        <taxon>Triticum</taxon>
    </lineage>
</organism>
<gene>
    <name evidence="1" type="ORF">CFC21_110286</name>
</gene>
<protein>
    <submittedName>
        <fullName evidence="1">Uncharacterized protein</fullName>
    </submittedName>
</protein>
<reference evidence="1" key="1">
    <citation type="journal article" date="2017" name="Gigascience">
        <title>The first near-complete assembly of the hexaploid bread wheat genome, Triticum aestivum.</title>
        <authorList>
            <person name="Zimin A.V."/>
            <person name="Puiu D."/>
            <person name="Hall R."/>
            <person name="Kingan S."/>
            <person name="Clavijo B.J."/>
            <person name="Salzberg S.L."/>
        </authorList>
    </citation>
    <scope>NUCLEOTIDE SEQUENCE</scope>
    <source>
        <tissue evidence="1">Leaf</tissue>
    </source>
</reference>
<reference evidence="1" key="2">
    <citation type="submission" date="2020-03" db="EMBL/GenBank/DDBJ databases">
        <title>The second near-complete assembly of the hexaploid bread wheat (Triticum aestivum) genome.</title>
        <authorList>
            <person name="Zimin A.V."/>
            <person name="Puiu D."/>
            <person name="Shumante A."/>
            <person name="Alonge M."/>
            <person name="Salzberg S.L."/>
        </authorList>
    </citation>
    <scope>NUCLEOTIDE SEQUENCE</scope>
    <source>
        <tissue evidence="1">Leaf</tissue>
    </source>
</reference>
<sequence>WVWLEHGETSWHGDGARPAVGWKELGAGQLVGWMEKRMSGAGWWIKSPGGGAMVMCGEEAHTDLAAARCRFAYNCDTAVCLDCHGLMFLLEDDAPLPLLPSTSYKV</sequence>
<dbReference type="EMBL" id="CM022231">
    <property type="protein sequence ID" value="KAF7110133.1"/>
    <property type="molecule type" value="Genomic_DNA"/>
</dbReference>
<proteinExistence type="predicted"/>
<feature type="non-terminal residue" evidence="1">
    <location>
        <position position="1"/>
    </location>
</feature>